<reference evidence="2 3" key="1">
    <citation type="submission" date="2023-07" db="EMBL/GenBank/DDBJ databases">
        <title>Sequencing the genomes of 1000 actinobacteria strains.</title>
        <authorList>
            <person name="Klenk H.-P."/>
        </authorList>
    </citation>
    <scope>NUCLEOTIDE SEQUENCE [LARGE SCALE GENOMIC DNA]</scope>
    <source>
        <strain evidence="2 3">DSM 46740</strain>
    </source>
</reference>
<evidence type="ECO:0000313" key="3">
    <source>
        <dbReference type="Proteomes" id="UP001225356"/>
    </source>
</evidence>
<evidence type="ECO:0000313" key="2">
    <source>
        <dbReference type="EMBL" id="MDP9842262.1"/>
    </source>
</evidence>
<gene>
    <name evidence="2" type="ORF">J2853_001473</name>
</gene>
<keyword evidence="1" id="KW-1133">Transmembrane helix</keyword>
<comment type="caution">
    <text evidence="2">The sequence shown here is derived from an EMBL/GenBank/DDBJ whole genome shotgun (WGS) entry which is preliminary data.</text>
</comment>
<keyword evidence="1" id="KW-0812">Transmembrane</keyword>
<evidence type="ECO:0000256" key="1">
    <source>
        <dbReference type="SAM" id="Phobius"/>
    </source>
</evidence>
<organism evidence="2 3">
    <name type="scientific">Streptosporangium lutulentum</name>
    <dbReference type="NCBI Taxonomy" id="1461250"/>
    <lineage>
        <taxon>Bacteria</taxon>
        <taxon>Bacillati</taxon>
        <taxon>Actinomycetota</taxon>
        <taxon>Actinomycetes</taxon>
        <taxon>Streptosporangiales</taxon>
        <taxon>Streptosporangiaceae</taxon>
        <taxon>Streptosporangium</taxon>
    </lineage>
</organism>
<accession>A0ABT9Q6D5</accession>
<protein>
    <submittedName>
        <fullName evidence="2">Uncharacterized protein</fullName>
    </submittedName>
</protein>
<keyword evidence="1" id="KW-0472">Membrane</keyword>
<feature type="transmembrane region" description="Helical" evidence="1">
    <location>
        <begin position="27"/>
        <end position="47"/>
    </location>
</feature>
<name>A0ABT9Q6D5_9ACTN</name>
<dbReference type="Proteomes" id="UP001225356">
    <property type="component" value="Unassembled WGS sequence"/>
</dbReference>
<dbReference type="EMBL" id="JAUSQU010000001">
    <property type="protein sequence ID" value="MDP9842262.1"/>
    <property type="molecule type" value="Genomic_DNA"/>
</dbReference>
<sequence>MTAGVHILGPRPHGAPTRLLRRWTVSIAGRGIRLSIGLTVWLLLGVAGWRLRWLFVRLLWLVIRVLRAVLIRHRNSWAGGA</sequence>
<proteinExistence type="predicted"/>
<keyword evidence="3" id="KW-1185">Reference proteome</keyword>